<proteinExistence type="predicted"/>
<dbReference type="EMBL" id="JAGFNK010000003">
    <property type="protein sequence ID" value="KAI9513108.1"/>
    <property type="molecule type" value="Genomic_DNA"/>
</dbReference>
<keyword evidence="2" id="KW-1185">Reference proteome</keyword>
<sequence length="203" mass="22399">MKEQPTQLHARHVVLVPSPDSPIFRVSLTDTQLGSTSCMPSTSLTRLSMKICSSSEFHSRHAYVFTKRTLRSHITSQVKCHQTPIEGRVTHENSTRYLGIPPSTLPHPRPPQPSAPALPHQTSRGKSARSIPPSSSSLTSPSYPSSRPTWMDQRSRVSSTLHSHSHFTHQSQSCSAQLGTEVVVTLTPSLKRGSTLQWAHVLN</sequence>
<protein>
    <submittedName>
        <fullName evidence="1">Uncharacterized protein</fullName>
    </submittedName>
</protein>
<gene>
    <name evidence="1" type="ORF">F5148DRAFT_467969</name>
</gene>
<reference evidence="1" key="1">
    <citation type="submission" date="2021-03" db="EMBL/GenBank/DDBJ databases">
        <title>Evolutionary priming and transition to the ectomycorrhizal habit in an iconic lineage of mushroom-forming fungi: is preadaptation a requirement?</title>
        <authorList>
            <consortium name="DOE Joint Genome Institute"/>
            <person name="Looney B.P."/>
            <person name="Miyauchi S."/>
            <person name="Morin E."/>
            <person name="Drula E."/>
            <person name="Courty P.E."/>
            <person name="Chicoki N."/>
            <person name="Fauchery L."/>
            <person name="Kohler A."/>
            <person name="Kuo A."/>
            <person name="LaButti K."/>
            <person name="Pangilinan J."/>
            <person name="Lipzen A."/>
            <person name="Riley R."/>
            <person name="Andreopoulos W."/>
            <person name="He G."/>
            <person name="Johnson J."/>
            <person name="Barry K.W."/>
            <person name="Grigoriev I.V."/>
            <person name="Nagy L."/>
            <person name="Hibbett D."/>
            <person name="Henrissat B."/>
            <person name="Matheny P.B."/>
            <person name="Labbe J."/>
            <person name="Martin A.F."/>
        </authorList>
    </citation>
    <scope>NUCLEOTIDE SEQUENCE</scope>
    <source>
        <strain evidence="1">BPL698</strain>
    </source>
</reference>
<accession>A0ACC0UN66</accession>
<dbReference type="Proteomes" id="UP001207468">
    <property type="component" value="Unassembled WGS sequence"/>
</dbReference>
<comment type="caution">
    <text evidence="1">The sequence shown here is derived from an EMBL/GenBank/DDBJ whole genome shotgun (WGS) entry which is preliminary data.</text>
</comment>
<evidence type="ECO:0000313" key="2">
    <source>
        <dbReference type="Proteomes" id="UP001207468"/>
    </source>
</evidence>
<name>A0ACC0UN66_9AGAM</name>
<evidence type="ECO:0000313" key="1">
    <source>
        <dbReference type="EMBL" id="KAI9513108.1"/>
    </source>
</evidence>
<organism evidence="1 2">
    <name type="scientific">Russula earlei</name>
    <dbReference type="NCBI Taxonomy" id="71964"/>
    <lineage>
        <taxon>Eukaryota</taxon>
        <taxon>Fungi</taxon>
        <taxon>Dikarya</taxon>
        <taxon>Basidiomycota</taxon>
        <taxon>Agaricomycotina</taxon>
        <taxon>Agaricomycetes</taxon>
        <taxon>Russulales</taxon>
        <taxon>Russulaceae</taxon>
        <taxon>Russula</taxon>
    </lineage>
</organism>